<dbReference type="InterPro" id="IPR036412">
    <property type="entry name" value="HAD-like_sf"/>
</dbReference>
<sequence>MTKNTPYIHTAPYPGPILAVVLDWAGTAVDHGSLGPTAVFARSFAEHGVDVTLDEIRPFMGLEKIDHVRAMLKLDSVAAKWREAAKTEPDEKAVNAVYALLEPMMVEAVTSHAEPITGVVEAMDALRRRGVAIGSCTGYTLPMMEALVPVAAAHGYAPDYWTCASEAPAGRPWPWMCYQNAMALDVYPMEAMVKVGDTVSDIQEGRNAGMWAVGVCRTGNELGLSEAEVASLDPVELRRRMREVADRFFAAGAHFVVESAADLEIVIDDIEGRMQKGVTPLFAGPISHKILAGVR</sequence>
<dbReference type="EC" id="3.11.1.1" evidence="1"/>
<dbReference type="GO" id="GO:0050194">
    <property type="term" value="F:phosphonoacetaldehyde hydrolase activity"/>
    <property type="evidence" value="ECO:0007669"/>
    <property type="project" value="UniProtKB-EC"/>
</dbReference>
<dbReference type="InterPro" id="IPR006323">
    <property type="entry name" value="Phosphonoacetald_hydro"/>
</dbReference>
<dbReference type="PANTHER" id="PTHR43434">
    <property type="entry name" value="PHOSPHOGLYCOLATE PHOSPHATASE"/>
    <property type="match status" value="1"/>
</dbReference>
<organism evidence="1 2">
    <name type="scientific">Oceanidesulfovibrio marinus</name>
    <dbReference type="NCBI Taxonomy" id="370038"/>
    <lineage>
        <taxon>Bacteria</taxon>
        <taxon>Pseudomonadati</taxon>
        <taxon>Thermodesulfobacteriota</taxon>
        <taxon>Desulfovibrionia</taxon>
        <taxon>Desulfovibrionales</taxon>
        <taxon>Desulfovibrionaceae</taxon>
        <taxon>Oceanidesulfovibrio</taxon>
    </lineage>
</organism>
<accession>A0ABX6NH26</accession>
<dbReference type="InterPro" id="IPR050155">
    <property type="entry name" value="HAD-like_hydrolase_sf"/>
</dbReference>
<keyword evidence="2" id="KW-1185">Reference proteome</keyword>
<keyword evidence="1" id="KW-0378">Hydrolase</keyword>
<dbReference type="Gene3D" id="1.10.150.240">
    <property type="entry name" value="Putative phosphatase, domain 2"/>
    <property type="match status" value="1"/>
</dbReference>
<dbReference type="SFLD" id="SFLDG01135">
    <property type="entry name" value="C1.5.6:_HAD__Beta-PGM__Phospha"/>
    <property type="match status" value="1"/>
</dbReference>
<dbReference type="Proteomes" id="UP000503251">
    <property type="component" value="Chromosome"/>
</dbReference>
<dbReference type="RefSeq" id="WP_171267473.1">
    <property type="nucleotide sequence ID" value="NZ_CP039543.1"/>
</dbReference>
<evidence type="ECO:0000313" key="2">
    <source>
        <dbReference type="Proteomes" id="UP000503251"/>
    </source>
</evidence>
<evidence type="ECO:0000313" key="1">
    <source>
        <dbReference type="EMBL" id="QJT09576.1"/>
    </source>
</evidence>
<protein>
    <submittedName>
        <fullName evidence="1">Phosphonoacetaldehyde hydrolase</fullName>
        <ecNumber evidence="1">3.11.1.1</ecNumber>
    </submittedName>
</protein>
<dbReference type="SFLD" id="SFLDS00003">
    <property type="entry name" value="Haloacid_Dehalogenase"/>
    <property type="match status" value="1"/>
</dbReference>
<dbReference type="SFLD" id="SFLDG01129">
    <property type="entry name" value="C1.5:_HAD__Beta-PGM__Phosphata"/>
    <property type="match status" value="1"/>
</dbReference>
<proteinExistence type="inferred from homology"/>
<reference evidence="1 2" key="1">
    <citation type="submission" date="2019-04" db="EMBL/GenBank/DDBJ databases">
        <title>Isolation and culture of sulfate reducing bacteria from the cold seep of the South China Sea.</title>
        <authorList>
            <person name="Sun C."/>
            <person name="Liu R."/>
        </authorList>
    </citation>
    <scope>NUCLEOTIDE SEQUENCE [LARGE SCALE GENOMIC DNA]</scope>
    <source>
        <strain evidence="1 2">CS1</strain>
    </source>
</reference>
<dbReference type="CDD" id="cd02586">
    <property type="entry name" value="HAD_PHN"/>
    <property type="match status" value="1"/>
</dbReference>
<dbReference type="InterPro" id="IPR023214">
    <property type="entry name" value="HAD_sf"/>
</dbReference>
<dbReference type="NCBIfam" id="TIGR01422">
    <property type="entry name" value="phosphonatase"/>
    <property type="match status" value="1"/>
</dbReference>
<dbReference type="Gene3D" id="3.40.50.1000">
    <property type="entry name" value="HAD superfamily/HAD-like"/>
    <property type="match status" value="1"/>
</dbReference>
<dbReference type="HAMAP" id="MF_01375">
    <property type="entry name" value="PhnX"/>
    <property type="match status" value="1"/>
</dbReference>
<dbReference type="PANTHER" id="PTHR43434:SF19">
    <property type="entry name" value="PHOSPHONOACETALDEHYDE HYDROLASE"/>
    <property type="match status" value="1"/>
</dbReference>
<dbReference type="InterPro" id="IPR023198">
    <property type="entry name" value="PGP-like_dom2"/>
</dbReference>
<gene>
    <name evidence="1" type="ORF">E8L03_11790</name>
</gene>
<dbReference type="EMBL" id="CP039543">
    <property type="protein sequence ID" value="QJT09576.1"/>
    <property type="molecule type" value="Genomic_DNA"/>
</dbReference>
<dbReference type="SUPFAM" id="SSF56784">
    <property type="entry name" value="HAD-like"/>
    <property type="match status" value="1"/>
</dbReference>
<name>A0ABX6NH26_9BACT</name>
<dbReference type="Pfam" id="PF00702">
    <property type="entry name" value="Hydrolase"/>
    <property type="match status" value="1"/>
</dbReference>